<dbReference type="GO" id="GO:0004867">
    <property type="term" value="F:serine-type endopeptidase inhibitor activity"/>
    <property type="evidence" value="ECO:0007669"/>
    <property type="project" value="InterPro"/>
</dbReference>
<name>A0A0D8XFJ4_DICVI</name>
<dbReference type="InterPro" id="IPR006150">
    <property type="entry name" value="Cys_repeat_1"/>
</dbReference>
<reference evidence="2 3" key="1">
    <citation type="submission" date="2013-11" db="EMBL/GenBank/DDBJ databases">
        <title>Draft genome of the bovine lungworm Dictyocaulus viviparus.</title>
        <authorList>
            <person name="Mitreva M."/>
        </authorList>
    </citation>
    <scope>NUCLEOTIDE SEQUENCE [LARGE SCALE GENOMIC DNA]</scope>
    <source>
        <strain evidence="2 3">HannoverDv2000</strain>
    </source>
</reference>
<dbReference type="Proteomes" id="UP000053766">
    <property type="component" value="Unassembled WGS sequence"/>
</dbReference>
<dbReference type="Gene3D" id="4.10.410.10">
    <property type="entry name" value="Pancreatic trypsin inhibitor Kunitz domain"/>
    <property type="match status" value="1"/>
</dbReference>
<dbReference type="OrthoDB" id="5950222at2759"/>
<proteinExistence type="predicted"/>
<dbReference type="PROSITE" id="PS50940">
    <property type="entry name" value="CHIT_BIND_II"/>
    <property type="match status" value="1"/>
</dbReference>
<dbReference type="InterPro" id="IPR002557">
    <property type="entry name" value="Chitin-bd_dom"/>
</dbReference>
<dbReference type="GO" id="GO:0005576">
    <property type="term" value="C:extracellular region"/>
    <property type="evidence" value="ECO:0007669"/>
    <property type="project" value="InterPro"/>
</dbReference>
<gene>
    <name evidence="2" type="ORF">DICVIV_11514</name>
</gene>
<dbReference type="SMART" id="SM00289">
    <property type="entry name" value="WR1"/>
    <property type="match status" value="4"/>
</dbReference>
<protein>
    <submittedName>
        <fullName evidence="2">Kunitz/Bovine pancreatic trypsin inhibitor domain protein</fullName>
    </submittedName>
</protein>
<sequence length="375" mass="41016">MRRKTGRRIPQRRIVQAVMRACASTSIFLKPAATHCTTMKSCFVLIQLICCAQLIWSELECDPLSDVKKLDPSNPKSYFYCDLNGKYSTRKCPYGKVFNAVTSDCEPVMKSDLMSDDPFSQPLYQAPDDLCGSGIPLTILAAPLICNSKIGSCPDGYTCRMYERTGTSYCCQSLPSTTDEATCAHGLVTYIEPSGKPRSCDLSSSMSCPSGFKCIVVGGSITRCCGQNHGCPYNSAAFLHPNTRSLVECSLSRQSSCESGFSCVRSKTLHKPICCTTSSNSLDVCPAGIPLGGGPTVCSENNPCQDGHECVTTGNFQYCCPSKENVCSLPRNSGNNCDITRSTVTRYYFDVTTGSCRSFQFRLLFYTNIDRYVYS</sequence>
<dbReference type="Pfam" id="PF00014">
    <property type="entry name" value="Kunitz_BPTI"/>
    <property type="match status" value="1"/>
</dbReference>
<evidence type="ECO:0000313" key="2">
    <source>
        <dbReference type="EMBL" id="KJH42489.1"/>
    </source>
</evidence>
<dbReference type="PANTHER" id="PTHR46339">
    <property type="entry name" value="PROTEIN CBG15282-RELATED"/>
    <property type="match status" value="1"/>
</dbReference>
<dbReference type="GO" id="GO:0008061">
    <property type="term" value="F:chitin binding"/>
    <property type="evidence" value="ECO:0007669"/>
    <property type="project" value="InterPro"/>
</dbReference>
<reference evidence="3" key="2">
    <citation type="journal article" date="2016" name="Sci. Rep.">
        <title>Dictyocaulus viviparus genome, variome and transcriptome elucidate lungworm biology and support future intervention.</title>
        <authorList>
            <person name="McNulty S.N."/>
            <person name="Strube C."/>
            <person name="Rosa B.A."/>
            <person name="Martin J.C."/>
            <person name="Tyagi R."/>
            <person name="Choi Y.J."/>
            <person name="Wang Q."/>
            <person name="Hallsworth Pepin K."/>
            <person name="Zhang X."/>
            <person name="Ozersky P."/>
            <person name="Wilson R.K."/>
            <person name="Sternberg P.W."/>
            <person name="Gasser R.B."/>
            <person name="Mitreva M."/>
        </authorList>
    </citation>
    <scope>NUCLEOTIDE SEQUENCE [LARGE SCALE GENOMIC DNA]</scope>
    <source>
        <strain evidence="3">HannoverDv2000</strain>
    </source>
</reference>
<dbReference type="Pfam" id="PF14625">
    <property type="entry name" value="Lustrin_cystein"/>
    <property type="match status" value="3"/>
</dbReference>
<dbReference type="InterPro" id="IPR002223">
    <property type="entry name" value="Kunitz_BPTI"/>
</dbReference>
<dbReference type="SUPFAM" id="SSF57625">
    <property type="entry name" value="Invertebrate chitin-binding proteins"/>
    <property type="match status" value="1"/>
</dbReference>
<dbReference type="InterPro" id="IPR053014">
    <property type="entry name" value="Cuticle_assoc_divergent"/>
</dbReference>
<feature type="domain" description="Chitin-binding type-2" evidence="1">
    <location>
        <begin position="58"/>
        <end position="105"/>
    </location>
</feature>
<organism evidence="2 3">
    <name type="scientific">Dictyocaulus viviparus</name>
    <name type="common">Bovine lungworm</name>
    <dbReference type="NCBI Taxonomy" id="29172"/>
    <lineage>
        <taxon>Eukaryota</taxon>
        <taxon>Metazoa</taxon>
        <taxon>Ecdysozoa</taxon>
        <taxon>Nematoda</taxon>
        <taxon>Chromadorea</taxon>
        <taxon>Rhabditida</taxon>
        <taxon>Rhabditina</taxon>
        <taxon>Rhabditomorpha</taxon>
        <taxon>Strongyloidea</taxon>
        <taxon>Metastrongylidae</taxon>
        <taxon>Dictyocaulus</taxon>
    </lineage>
</organism>
<dbReference type="PANTHER" id="PTHR46339:SF7">
    <property type="entry name" value="BPTI_KUNITZ INHIBITOR DOMAIN-CONTAINING PROTEIN"/>
    <property type="match status" value="1"/>
</dbReference>
<keyword evidence="3" id="KW-1185">Reference proteome</keyword>
<dbReference type="InterPro" id="IPR028150">
    <property type="entry name" value="Lustrin_cystein"/>
</dbReference>
<accession>A0A0D8XFJ4</accession>
<dbReference type="STRING" id="29172.A0A0D8XFJ4"/>
<dbReference type="AlphaFoldDB" id="A0A0D8XFJ4"/>
<dbReference type="EMBL" id="KN716659">
    <property type="protein sequence ID" value="KJH42489.1"/>
    <property type="molecule type" value="Genomic_DNA"/>
</dbReference>
<dbReference type="InterPro" id="IPR036880">
    <property type="entry name" value="Kunitz_BPTI_sf"/>
</dbReference>
<dbReference type="SUPFAM" id="SSF57362">
    <property type="entry name" value="BPTI-like"/>
    <property type="match status" value="1"/>
</dbReference>
<evidence type="ECO:0000259" key="1">
    <source>
        <dbReference type="PROSITE" id="PS50940"/>
    </source>
</evidence>
<dbReference type="InterPro" id="IPR036508">
    <property type="entry name" value="Chitin-bd_dom_sf"/>
</dbReference>
<evidence type="ECO:0000313" key="3">
    <source>
        <dbReference type="Proteomes" id="UP000053766"/>
    </source>
</evidence>